<protein>
    <submittedName>
        <fullName evidence="1">Uncharacterized protein</fullName>
    </submittedName>
</protein>
<sequence length="82" mass="9026">MPEVTNRDVNDASVRAAGDILMRHINAPEQAVYAAAREILEAVPHPRVPALKPVDRFDASWRKHWNDGWNACIAAMVGGDHG</sequence>
<organism evidence="1 2">
    <name type="scientific">Aminobacter niigataensis</name>
    <dbReference type="NCBI Taxonomy" id="83265"/>
    <lineage>
        <taxon>Bacteria</taxon>
        <taxon>Pseudomonadati</taxon>
        <taxon>Pseudomonadota</taxon>
        <taxon>Alphaproteobacteria</taxon>
        <taxon>Hyphomicrobiales</taxon>
        <taxon>Phyllobacteriaceae</taxon>
        <taxon>Aminobacter</taxon>
    </lineage>
</organism>
<name>A0ABR6L811_9HYPH</name>
<evidence type="ECO:0000313" key="1">
    <source>
        <dbReference type="EMBL" id="MBB4652946.1"/>
    </source>
</evidence>
<accession>A0ABR6L811</accession>
<keyword evidence="2" id="KW-1185">Reference proteome</keyword>
<gene>
    <name evidence="1" type="ORF">GGQ99_004730</name>
</gene>
<dbReference type="EMBL" id="JACHOT010000009">
    <property type="protein sequence ID" value="MBB4652946.1"/>
    <property type="molecule type" value="Genomic_DNA"/>
</dbReference>
<reference evidence="1 2" key="1">
    <citation type="submission" date="2020-08" db="EMBL/GenBank/DDBJ databases">
        <title>Genomic Encyclopedia of Type Strains, Phase IV (KMG-IV): sequencing the most valuable type-strain genomes for metagenomic binning, comparative biology and taxonomic classification.</title>
        <authorList>
            <person name="Goeker M."/>
        </authorList>
    </citation>
    <scope>NUCLEOTIDE SEQUENCE [LARGE SCALE GENOMIC DNA]</scope>
    <source>
        <strain evidence="1 2">DSM 7050</strain>
    </source>
</reference>
<dbReference type="RefSeq" id="WP_183264349.1">
    <property type="nucleotide sequence ID" value="NZ_BAAAVZ010000026.1"/>
</dbReference>
<comment type="caution">
    <text evidence="1">The sequence shown here is derived from an EMBL/GenBank/DDBJ whole genome shotgun (WGS) entry which is preliminary data.</text>
</comment>
<proteinExistence type="predicted"/>
<dbReference type="Proteomes" id="UP000539538">
    <property type="component" value="Unassembled WGS sequence"/>
</dbReference>
<evidence type="ECO:0000313" key="2">
    <source>
        <dbReference type="Proteomes" id="UP000539538"/>
    </source>
</evidence>